<keyword evidence="2" id="KW-1185">Reference proteome</keyword>
<protein>
    <submittedName>
        <fullName evidence="1">Uncharacterized protein</fullName>
    </submittedName>
</protein>
<evidence type="ECO:0000313" key="2">
    <source>
        <dbReference type="Proteomes" id="UP000318102"/>
    </source>
</evidence>
<accession>A0A559IXC6</accession>
<comment type="caution">
    <text evidence="1">The sequence shown here is derived from an EMBL/GenBank/DDBJ whole genome shotgun (WGS) entry which is preliminary data.</text>
</comment>
<name>A0A559IXC6_9BACL</name>
<proteinExistence type="predicted"/>
<dbReference type="AlphaFoldDB" id="A0A559IXC6"/>
<dbReference type="Proteomes" id="UP000318102">
    <property type="component" value="Unassembled WGS sequence"/>
</dbReference>
<dbReference type="RefSeq" id="WP_144987568.1">
    <property type="nucleotide sequence ID" value="NZ_VNJK01000001.1"/>
</dbReference>
<gene>
    <name evidence="1" type="ORF">FPZ44_03840</name>
</gene>
<organism evidence="1 2">
    <name type="scientific">Paenibacillus agilis</name>
    <dbReference type="NCBI Taxonomy" id="3020863"/>
    <lineage>
        <taxon>Bacteria</taxon>
        <taxon>Bacillati</taxon>
        <taxon>Bacillota</taxon>
        <taxon>Bacilli</taxon>
        <taxon>Bacillales</taxon>
        <taxon>Paenibacillaceae</taxon>
        <taxon>Paenibacillus</taxon>
    </lineage>
</organism>
<reference evidence="1 2" key="1">
    <citation type="submission" date="2019-07" db="EMBL/GenBank/DDBJ databases">
        <authorList>
            <person name="Kim J."/>
        </authorList>
    </citation>
    <scope>NUCLEOTIDE SEQUENCE [LARGE SCALE GENOMIC DNA]</scope>
    <source>
        <strain evidence="1 2">N4</strain>
    </source>
</reference>
<sequence>MKAQQMIEAATESHKAKRRQIIAVIEKRGVKVPKPNFWKLEQLHMLEDVLQQLDRKYKAQLTVPKSSKETLAYWPPQETPVADKALVATRLLRLSELIGCPMADLLIEARELATQHKLETFETLGTLEYMNGYTWCRLTGAYVLQLEMRLDV</sequence>
<evidence type="ECO:0000313" key="1">
    <source>
        <dbReference type="EMBL" id="TVX92269.1"/>
    </source>
</evidence>
<dbReference type="EMBL" id="VNJK01000001">
    <property type="protein sequence ID" value="TVX92269.1"/>
    <property type="molecule type" value="Genomic_DNA"/>
</dbReference>